<evidence type="ECO:0000313" key="1">
    <source>
        <dbReference type="EMBL" id="CAI9171465.1"/>
    </source>
</evidence>
<dbReference type="EMBL" id="OX459966">
    <property type="protein sequence ID" value="CAI9171465.1"/>
    <property type="molecule type" value="Genomic_DNA"/>
</dbReference>
<reference evidence="1" key="1">
    <citation type="submission" date="2023-04" db="EMBL/GenBank/DDBJ databases">
        <authorList>
            <consortium name="ELIXIR-Norway"/>
        </authorList>
    </citation>
    <scope>NUCLEOTIDE SEQUENCE [LARGE SCALE GENOMIC DNA]</scope>
</reference>
<keyword evidence="2" id="KW-1185">Reference proteome</keyword>
<dbReference type="Proteomes" id="UP001176941">
    <property type="component" value="Chromosome 30"/>
</dbReference>
<proteinExistence type="predicted"/>
<evidence type="ECO:0000313" key="2">
    <source>
        <dbReference type="Proteomes" id="UP001176941"/>
    </source>
</evidence>
<sequence>MRWAWCTDGAETVTEAAPCGHSGWMSALPSTVLPVAAGLSALPPLPIFRAPTKGAGPPSQAQDVLHPSLGEPRHSGFLTRLWCSVIKSGSSMEAGVTLLFGNSRCRDLLL</sequence>
<gene>
    <name evidence="1" type="ORF">MRATA1EN1_LOCUS20427</name>
</gene>
<accession>A0ABN8ZC59</accession>
<name>A0ABN8ZC59_RANTA</name>
<organism evidence="1 2">
    <name type="scientific">Rangifer tarandus platyrhynchus</name>
    <name type="common">Svalbard reindeer</name>
    <dbReference type="NCBI Taxonomy" id="3082113"/>
    <lineage>
        <taxon>Eukaryota</taxon>
        <taxon>Metazoa</taxon>
        <taxon>Chordata</taxon>
        <taxon>Craniata</taxon>
        <taxon>Vertebrata</taxon>
        <taxon>Euteleostomi</taxon>
        <taxon>Mammalia</taxon>
        <taxon>Eutheria</taxon>
        <taxon>Laurasiatheria</taxon>
        <taxon>Artiodactyla</taxon>
        <taxon>Ruminantia</taxon>
        <taxon>Pecora</taxon>
        <taxon>Cervidae</taxon>
        <taxon>Odocoileinae</taxon>
        <taxon>Rangifer</taxon>
    </lineage>
</organism>
<protein>
    <submittedName>
        <fullName evidence="1">Uncharacterized protein</fullName>
    </submittedName>
</protein>